<evidence type="ECO:0000256" key="1">
    <source>
        <dbReference type="SAM" id="SignalP"/>
    </source>
</evidence>
<dbReference type="EMBL" id="HABX01000015">
    <property type="protein sequence ID" value="CDK12459.1"/>
    <property type="molecule type" value="Transcribed_RNA"/>
</dbReference>
<gene>
    <name evidence="2" type="primary">crustin-like-3</name>
</gene>
<evidence type="ECO:0000313" key="2">
    <source>
        <dbReference type="EMBL" id="CDK12459.1"/>
    </source>
</evidence>
<feature type="chain" id="PRO_5004878299" evidence="1">
    <location>
        <begin position="22"/>
        <end position="101"/>
    </location>
</feature>
<organism evidence="2">
    <name type="scientific">Pagurus bernhardus</name>
    <name type="common">Common hermit crab</name>
    <name type="synonym">Eupagurus bernhardus</name>
    <dbReference type="NCBI Taxonomy" id="174397"/>
    <lineage>
        <taxon>Eukaryota</taxon>
        <taxon>Metazoa</taxon>
        <taxon>Ecdysozoa</taxon>
        <taxon>Arthropoda</taxon>
        <taxon>Crustacea</taxon>
        <taxon>Multicrustacea</taxon>
        <taxon>Malacostraca</taxon>
        <taxon>Eumalacostraca</taxon>
        <taxon>Eucarida</taxon>
        <taxon>Decapoda</taxon>
        <taxon>Pleocyemata</taxon>
        <taxon>Anomura</taxon>
        <taxon>Paguroidea</taxon>
        <taxon>Paguridae</taxon>
        <taxon>Pagurus</taxon>
    </lineage>
</organism>
<dbReference type="AlphaFoldDB" id="W6MEW2"/>
<reference evidence="2" key="2">
    <citation type="submission" date="2014-02" db="EMBL/GenBank/DDBJ databases">
        <title>The hermit crab's nose antennal transcriptomics.</title>
        <authorList>
            <person name="Groh K.C."/>
            <person name="Vogel H."/>
            <person name="Stensmyr M.C."/>
            <person name="Grosse-Wilde E."/>
            <person name="Hansson B.S."/>
        </authorList>
    </citation>
    <scope>NUCLEOTIDE SEQUENCE</scope>
    <source>
        <tissue evidence="2">Antennules</tissue>
    </source>
</reference>
<name>W6MEW2_PAGBR</name>
<feature type="signal peptide" evidence="1">
    <location>
        <begin position="1"/>
        <end position="21"/>
    </location>
</feature>
<protein>
    <submittedName>
        <fullName evidence="2">Crustin-like-3 protein</fullName>
    </submittedName>
</protein>
<sequence>MLRVTIVLLAVALSAMATIECDHWCKAPGDRTYCCGPHVEGGPHPPVEDRPIGCPSSIGCPFYPRGGPTLCPHDGFCLPRHKCCYDACLEHHTCQRPDYQG</sequence>
<proteinExistence type="predicted"/>
<accession>W6MEW2</accession>
<keyword evidence="1" id="KW-0732">Signal</keyword>
<reference evidence="2" key="1">
    <citation type="submission" date="2013-06" db="EMBL/GenBank/DDBJ databases">
        <authorList>
            <person name="Groh K."/>
        </authorList>
    </citation>
    <scope>NUCLEOTIDE SEQUENCE</scope>
    <source>
        <tissue evidence="2">Antennules</tissue>
    </source>
</reference>